<dbReference type="EMBL" id="KZ345461">
    <property type="protein sequence ID" value="PIO73421.1"/>
    <property type="molecule type" value="Genomic_DNA"/>
</dbReference>
<gene>
    <name evidence="1" type="ORF">TELCIR_04612</name>
</gene>
<sequence length="122" mass="13348">MESTGIIAADHTTCALIERRKCSRACGAACHDQVAGNKANCKPTKEKSYSEESVQGAAKLSDFASDLVQLSKLSTAAPRLDAEAKQARIIEAIYQASGREVPEMYKSKVHQSLQHPTYHKER</sequence>
<organism evidence="1 2">
    <name type="scientific">Teladorsagia circumcincta</name>
    <name type="common">Brown stomach worm</name>
    <name type="synonym">Ostertagia circumcincta</name>
    <dbReference type="NCBI Taxonomy" id="45464"/>
    <lineage>
        <taxon>Eukaryota</taxon>
        <taxon>Metazoa</taxon>
        <taxon>Ecdysozoa</taxon>
        <taxon>Nematoda</taxon>
        <taxon>Chromadorea</taxon>
        <taxon>Rhabditida</taxon>
        <taxon>Rhabditina</taxon>
        <taxon>Rhabditomorpha</taxon>
        <taxon>Strongyloidea</taxon>
        <taxon>Trichostrongylidae</taxon>
        <taxon>Teladorsagia</taxon>
    </lineage>
</organism>
<evidence type="ECO:0000313" key="1">
    <source>
        <dbReference type="EMBL" id="PIO73421.1"/>
    </source>
</evidence>
<dbReference type="Proteomes" id="UP000230423">
    <property type="component" value="Unassembled WGS sequence"/>
</dbReference>
<evidence type="ECO:0000313" key="2">
    <source>
        <dbReference type="Proteomes" id="UP000230423"/>
    </source>
</evidence>
<dbReference type="AlphaFoldDB" id="A0A2G9UT41"/>
<dbReference type="OrthoDB" id="5875647at2759"/>
<proteinExistence type="predicted"/>
<accession>A0A2G9UT41</accession>
<keyword evidence="2" id="KW-1185">Reference proteome</keyword>
<protein>
    <submittedName>
        <fullName evidence="1">Uncharacterized protein</fullName>
    </submittedName>
</protein>
<name>A0A2G9UT41_TELCI</name>
<reference evidence="1 2" key="1">
    <citation type="submission" date="2015-09" db="EMBL/GenBank/DDBJ databases">
        <title>Draft genome of the parasitic nematode Teladorsagia circumcincta isolate WARC Sus (inbred).</title>
        <authorList>
            <person name="Mitreva M."/>
        </authorList>
    </citation>
    <scope>NUCLEOTIDE SEQUENCE [LARGE SCALE GENOMIC DNA]</scope>
    <source>
        <strain evidence="1 2">S</strain>
    </source>
</reference>